<keyword evidence="1" id="KW-0496">Mitochondrion</keyword>
<sequence length="69" mass="7894">MIQSHSAPTNVIKPTHEVPFHWCPVKAFVLAQSEHRRLDCRPCPLLRRVVIDPPSVQQLRHPPGGYLHV</sequence>
<protein>
    <submittedName>
        <fullName evidence="1">Uncharacterized protein</fullName>
    </submittedName>
</protein>
<gene>
    <name evidence="1" type="ORF">PLBR_LOCUS6643</name>
</gene>
<geneLocation type="mitochondrion" evidence="1"/>
<accession>A0A3P3YGW9</accession>
<dbReference type="EMBL" id="OVEO01000012">
    <property type="protein sequence ID" value="SPQ99428.1"/>
    <property type="molecule type" value="Genomic_DNA"/>
</dbReference>
<reference evidence="1 2" key="1">
    <citation type="submission" date="2018-03" db="EMBL/GenBank/DDBJ databases">
        <authorList>
            <person name="Fogelqvist J."/>
        </authorList>
    </citation>
    <scope>NUCLEOTIDE SEQUENCE [LARGE SCALE GENOMIC DNA]</scope>
</reference>
<evidence type="ECO:0000313" key="2">
    <source>
        <dbReference type="Proteomes" id="UP000290189"/>
    </source>
</evidence>
<dbReference type="AlphaFoldDB" id="A0A3P3YGW9"/>
<name>A0A3P3YGW9_PLABS</name>
<proteinExistence type="predicted"/>
<evidence type="ECO:0000313" key="1">
    <source>
        <dbReference type="EMBL" id="SPQ99428.1"/>
    </source>
</evidence>
<dbReference type="Proteomes" id="UP000290189">
    <property type="component" value="Unassembled WGS sequence"/>
</dbReference>
<organism evidence="1 2">
    <name type="scientific">Plasmodiophora brassicae</name>
    <name type="common">Clubroot disease agent</name>
    <dbReference type="NCBI Taxonomy" id="37360"/>
    <lineage>
        <taxon>Eukaryota</taxon>
        <taxon>Sar</taxon>
        <taxon>Rhizaria</taxon>
        <taxon>Endomyxa</taxon>
        <taxon>Phytomyxea</taxon>
        <taxon>Plasmodiophorida</taxon>
        <taxon>Plasmodiophoridae</taxon>
        <taxon>Plasmodiophora</taxon>
    </lineage>
</organism>